<keyword evidence="2" id="KW-1185">Reference proteome</keyword>
<evidence type="ECO:0000313" key="1">
    <source>
        <dbReference type="EMBL" id="MBD8868235.1"/>
    </source>
</evidence>
<dbReference type="Proteomes" id="UP000616839">
    <property type="component" value="Unassembled WGS sequence"/>
</dbReference>
<accession>A0A927K3E1</accession>
<dbReference type="Gene3D" id="3.30.530.20">
    <property type="match status" value="1"/>
</dbReference>
<dbReference type="Pfam" id="PF10604">
    <property type="entry name" value="Polyketide_cyc2"/>
    <property type="match status" value="1"/>
</dbReference>
<sequence length="156" mass="17203">MAEDLRHEESVVVEADPDRVYALVTDIGRTGEWSPICTHCEWEEGDGPAVGARFVGHNTDETRSWETRSTVVAAEPGRKFAWEVGAGFVRWGYRLAPVAGGTELTESWEFLPAGLAMFREKYGDEAPARIRLRADQARAGIPETLAALKRLAESDA</sequence>
<evidence type="ECO:0000313" key="2">
    <source>
        <dbReference type="Proteomes" id="UP000616839"/>
    </source>
</evidence>
<dbReference type="AlphaFoldDB" id="A0A927K3E1"/>
<dbReference type="InterPro" id="IPR019587">
    <property type="entry name" value="Polyketide_cyclase/dehydratase"/>
</dbReference>
<dbReference type="EMBL" id="JACYXZ010000001">
    <property type="protein sequence ID" value="MBD8868235.1"/>
    <property type="molecule type" value="Genomic_DNA"/>
</dbReference>
<dbReference type="InterPro" id="IPR023393">
    <property type="entry name" value="START-like_dom_sf"/>
</dbReference>
<name>A0A927K3E1_9ACTN</name>
<gene>
    <name evidence="1" type="ORF">IE331_01235</name>
</gene>
<proteinExistence type="predicted"/>
<reference evidence="1" key="1">
    <citation type="submission" date="2020-09" db="EMBL/GenBank/DDBJ databases">
        <title>Nocardioides sp. strain MJB4 16S ribosomal RNA gene Genome sequencing and assembly.</title>
        <authorList>
            <person name="Kim I."/>
        </authorList>
    </citation>
    <scope>NUCLEOTIDE SEQUENCE</scope>
    <source>
        <strain evidence="1">MJB4</strain>
    </source>
</reference>
<organism evidence="1 2">
    <name type="scientific">Nocardioides donggukensis</name>
    <dbReference type="NCBI Taxonomy" id="2774019"/>
    <lineage>
        <taxon>Bacteria</taxon>
        <taxon>Bacillati</taxon>
        <taxon>Actinomycetota</taxon>
        <taxon>Actinomycetes</taxon>
        <taxon>Propionibacteriales</taxon>
        <taxon>Nocardioidaceae</taxon>
        <taxon>Nocardioides</taxon>
    </lineage>
</organism>
<protein>
    <submittedName>
        <fullName evidence="1">SRPBCC family protein</fullName>
    </submittedName>
</protein>
<dbReference type="CDD" id="cd07812">
    <property type="entry name" value="SRPBCC"/>
    <property type="match status" value="1"/>
</dbReference>
<dbReference type="RefSeq" id="WP_192139720.1">
    <property type="nucleotide sequence ID" value="NZ_JACYXZ010000001.1"/>
</dbReference>
<comment type="caution">
    <text evidence="1">The sequence shown here is derived from an EMBL/GenBank/DDBJ whole genome shotgun (WGS) entry which is preliminary data.</text>
</comment>
<dbReference type="SUPFAM" id="SSF55961">
    <property type="entry name" value="Bet v1-like"/>
    <property type="match status" value="1"/>
</dbReference>